<evidence type="ECO:0000313" key="2">
    <source>
        <dbReference type="EMBL" id="RZC25112.1"/>
    </source>
</evidence>
<reference evidence="1" key="1">
    <citation type="submission" date="2014-07" db="EMBL/GenBank/DDBJ databases">
        <title>Identification of a novel salt tolerance gene in wild soybean by whole-genome sequencing.</title>
        <authorList>
            <person name="Lam H.-M."/>
            <person name="Qi X."/>
            <person name="Li M.-W."/>
            <person name="Liu X."/>
            <person name="Xie M."/>
            <person name="Ni M."/>
            <person name="Xu X."/>
        </authorList>
    </citation>
    <scope>NUCLEOTIDE SEQUENCE [LARGE SCALE GENOMIC DNA]</scope>
    <source>
        <tissue evidence="1">Root</tissue>
    </source>
</reference>
<reference evidence="2 3" key="2">
    <citation type="submission" date="2018-09" db="EMBL/GenBank/DDBJ databases">
        <title>A high-quality reference genome of wild soybean provides a powerful tool to mine soybean genomes.</title>
        <authorList>
            <person name="Xie M."/>
            <person name="Chung C.Y.L."/>
            <person name="Li M.-W."/>
            <person name="Wong F.-L."/>
            <person name="Chan T.-F."/>
            <person name="Lam H.-M."/>
        </authorList>
    </citation>
    <scope>NUCLEOTIDE SEQUENCE [LARGE SCALE GENOMIC DNA]</scope>
    <source>
        <strain evidence="3">cv. W05</strain>
        <tissue evidence="2">Hypocotyl of etiolated seedlings</tissue>
    </source>
</reference>
<dbReference type="Proteomes" id="UP000289340">
    <property type="component" value="Chromosome 2"/>
</dbReference>
<dbReference type="EMBL" id="KN641154">
    <property type="protein sequence ID" value="KHN46601.1"/>
    <property type="molecule type" value="Genomic_DNA"/>
</dbReference>
<accession>A0A0B2SIQ0</accession>
<gene>
    <name evidence="2" type="ORF">D0Y65_003994</name>
    <name evidence="1" type="ORF">glysoja_035234</name>
</gene>
<dbReference type="PANTHER" id="PTHR35726">
    <property type="entry name" value="GLUTAMIC ACID-RICH PROTEIN-LIKE"/>
    <property type="match status" value="1"/>
</dbReference>
<sequence length="128" mass="14254">MERKEPIDFSSHFYFEASGDSEEADFDPTFACEMAKADGGDVDDALSCNYDGSGACNVAEFDGCDESCDEHDGGVEKKEDDGVFGMSYCEDDEMQEEQMKSYVSFESGQESLDEMEKNRLFWEACLAS</sequence>
<protein>
    <submittedName>
        <fullName evidence="1">Uncharacterized protein</fullName>
    </submittedName>
</protein>
<evidence type="ECO:0000313" key="1">
    <source>
        <dbReference type="EMBL" id="KHN46601.1"/>
    </source>
</evidence>
<dbReference type="Gramene" id="XM_028330661.1">
    <property type="protein sequence ID" value="XP_028186462.1"/>
    <property type="gene ID" value="LOC114373119"/>
</dbReference>
<dbReference type="EMBL" id="QZWG01000002">
    <property type="protein sequence ID" value="RZC25112.1"/>
    <property type="molecule type" value="Genomic_DNA"/>
</dbReference>
<evidence type="ECO:0000313" key="3">
    <source>
        <dbReference type="Proteomes" id="UP000289340"/>
    </source>
</evidence>
<dbReference type="Proteomes" id="UP000053555">
    <property type="component" value="Unassembled WGS sequence"/>
</dbReference>
<keyword evidence="3" id="KW-1185">Reference proteome</keyword>
<dbReference type="AlphaFoldDB" id="A0A0B2SIQ0"/>
<dbReference type="PANTHER" id="PTHR35726:SF8">
    <property type="match status" value="1"/>
</dbReference>
<organism evidence="1">
    <name type="scientific">Glycine soja</name>
    <name type="common">Wild soybean</name>
    <dbReference type="NCBI Taxonomy" id="3848"/>
    <lineage>
        <taxon>Eukaryota</taxon>
        <taxon>Viridiplantae</taxon>
        <taxon>Streptophyta</taxon>
        <taxon>Embryophyta</taxon>
        <taxon>Tracheophyta</taxon>
        <taxon>Spermatophyta</taxon>
        <taxon>Magnoliopsida</taxon>
        <taxon>eudicotyledons</taxon>
        <taxon>Gunneridae</taxon>
        <taxon>Pentapetalae</taxon>
        <taxon>rosids</taxon>
        <taxon>fabids</taxon>
        <taxon>Fabales</taxon>
        <taxon>Fabaceae</taxon>
        <taxon>Papilionoideae</taxon>
        <taxon>50 kb inversion clade</taxon>
        <taxon>NPAAA clade</taxon>
        <taxon>indigoferoid/millettioid clade</taxon>
        <taxon>Phaseoleae</taxon>
        <taxon>Glycine</taxon>
        <taxon>Glycine subgen. Soja</taxon>
    </lineage>
</organism>
<proteinExistence type="predicted"/>
<name>A0A0B2SIQ0_GLYSO</name>